<keyword evidence="4" id="KW-0812">Transmembrane</keyword>
<reference evidence="5 6" key="1">
    <citation type="submission" date="2018-07" db="EMBL/GenBank/DDBJ databases">
        <title>Genome analysis of Larkinella rosea.</title>
        <authorList>
            <person name="Zhou Z."/>
            <person name="Wang G."/>
        </authorList>
    </citation>
    <scope>NUCLEOTIDE SEQUENCE [LARGE SCALE GENOMIC DNA]</scope>
    <source>
        <strain evidence="6">zzj9</strain>
    </source>
</reference>
<keyword evidence="4" id="KW-0472">Membrane</keyword>
<dbReference type="PANTHER" id="PTHR43630">
    <property type="entry name" value="POLY-BETA-1,6-N-ACETYL-D-GLUCOSAMINE SYNTHASE"/>
    <property type="match status" value="1"/>
</dbReference>
<dbReference type="Pfam" id="PF13641">
    <property type="entry name" value="Glyco_tranf_2_3"/>
    <property type="match status" value="1"/>
</dbReference>
<dbReference type="GO" id="GO:0016757">
    <property type="term" value="F:glycosyltransferase activity"/>
    <property type="evidence" value="ECO:0007669"/>
    <property type="project" value="UniProtKB-KW"/>
</dbReference>
<dbReference type="Gene3D" id="3.90.550.10">
    <property type="entry name" value="Spore Coat Polysaccharide Biosynthesis Protein SpsA, Chain A"/>
    <property type="match status" value="1"/>
</dbReference>
<evidence type="ECO:0000313" key="6">
    <source>
        <dbReference type="Proteomes" id="UP000253383"/>
    </source>
</evidence>
<dbReference type="AlphaFoldDB" id="A0A368JS51"/>
<protein>
    <submittedName>
        <fullName evidence="5">Glycosyltransferase</fullName>
    </submittedName>
</protein>
<dbReference type="EMBL" id="QOWE01000007">
    <property type="protein sequence ID" value="RCR69796.1"/>
    <property type="molecule type" value="Genomic_DNA"/>
</dbReference>
<dbReference type="RefSeq" id="WP_114405990.1">
    <property type="nucleotide sequence ID" value="NZ_QOWE01000007.1"/>
</dbReference>
<dbReference type="OrthoDB" id="1523666at2"/>
<keyword evidence="6" id="KW-1185">Reference proteome</keyword>
<dbReference type="PANTHER" id="PTHR43630:SF1">
    <property type="entry name" value="POLY-BETA-1,6-N-ACETYL-D-GLUCOSAMINE SYNTHASE"/>
    <property type="match status" value="1"/>
</dbReference>
<evidence type="ECO:0000256" key="1">
    <source>
        <dbReference type="ARBA" id="ARBA00006739"/>
    </source>
</evidence>
<keyword evidence="2" id="KW-0328">Glycosyltransferase</keyword>
<dbReference type="CDD" id="cd06423">
    <property type="entry name" value="CESA_like"/>
    <property type="match status" value="1"/>
</dbReference>
<organism evidence="5 6">
    <name type="scientific">Larkinella punicea</name>
    <dbReference type="NCBI Taxonomy" id="2315727"/>
    <lineage>
        <taxon>Bacteria</taxon>
        <taxon>Pseudomonadati</taxon>
        <taxon>Bacteroidota</taxon>
        <taxon>Cytophagia</taxon>
        <taxon>Cytophagales</taxon>
        <taxon>Spirosomataceae</taxon>
        <taxon>Larkinella</taxon>
    </lineage>
</organism>
<evidence type="ECO:0000313" key="5">
    <source>
        <dbReference type="EMBL" id="RCR69796.1"/>
    </source>
</evidence>
<feature type="transmembrane region" description="Helical" evidence="4">
    <location>
        <begin position="6"/>
        <end position="32"/>
    </location>
</feature>
<evidence type="ECO:0000256" key="4">
    <source>
        <dbReference type="SAM" id="Phobius"/>
    </source>
</evidence>
<evidence type="ECO:0000256" key="2">
    <source>
        <dbReference type="ARBA" id="ARBA00022676"/>
    </source>
</evidence>
<proteinExistence type="inferred from homology"/>
<evidence type="ECO:0000256" key="3">
    <source>
        <dbReference type="ARBA" id="ARBA00022679"/>
    </source>
</evidence>
<keyword evidence="4" id="KW-1133">Transmembrane helix</keyword>
<feature type="transmembrane region" description="Helical" evidence="4">
    <location>
        <begin position="329"/>
        <end position="352"/>
    </location>
</feature>
<dbReference type="Proteomes" id="UP000253383">
    <property type="component" value="Unassembled WGS sequence"/>
</dbReference>
<comment type="caution">
    <text evidence="5">The sequence shown here is derived from an EMBL/GenBank/DDBJ whole genome shotgun (WGS) entry which is preliminary data.</text>
</comment>
<dbReference type="SUPFAM" id="SSF53448">
    <property type="entry name" value="Nucleotide-diphospho-sugar transferases"/>
    <property type="match status" value="1"/>
</dbReference>
<gene>
    <name evidence="5" type="ORF">DUE52_10680</name>
</gene>
<name>A0A368JS51_9BACT</name>
<feature type="transmembrane region" description="Helical" evidence="4">
    <location>
        <begin position="298"/>
        <end position="323"/>
    </location>
</feature>
<comment type="similarity">
    <text evidence="1">Belongs to the glycosyltransferase 2 family.</text>
</comment>
<keyword evidence="3 5" id="KW-0808">Transferase</keyword>
<sequence length="395" mass="44638">MDFVGYLIFLPVGLYLGFNILYLLICALAGWFGGDDSEPASKTTTRTRRIAVLVPAYKEDKVILDSVQANLQQTYPADFYDIYVIADSFRAETLQQLAHFPVKVLVVSFEESTVQKSLTKALELLPEQVYDIVLVSDADNHMAPDFLHRINQAFDCGWRAVQGHRVAKNTNTSVAVLDAMNEEVNNHLFRGGQRALGFSASLIGSGMAFEPETMKRAMGQIRSVGGYDKELEMLLLTEDIEIGYLKQALIYDEKVQNLEVFERQRTRWIAAQIHFVKLYFGTGIRQLMRGNWHAFNGLLKALLIPRVLFLAFLFLGTLVGLVIGNPVIWGYFGFMLVTLLFSLLISIPGYLWQKISIRDVLTFPLLVFRMMRSLLKIKAAGKKFLHTPHGETSVK</sequence>
<accession>A0A368JS51</accession>
<dbReference type="InterPro" id="IPR029044">
    <property type="entry name" value="Nucleotide-diphossugar_trans"/>
</dbReference>